<accession>A0A914DBL0</accession>
<keyword evidence="1" id="KW-1133">Transmembrane helix</keyword>
<sequence length="69" mass="7820">MKLIDKKSSQTNTYKNMQTAAMMCLSEGFIGVLINLPSIYKHVFILTVRSIGEGYQHLPIDRCSFVLQP</sequence>
<evidence type="ECO:0000313" key="2">
    <source>
        <dbReference type="Proteomes" id="UP000887540"/>
    </source>
</evidence>
<proteinExistence type="predicted"/>
<keyword evidence="1" id="KW-0472">Membrane</keyword>
<keyword evidence="1" id="KW-0812">Transmembrane</keyword>
<name>A0A914DBL0_9BILA</name>
<reference evidence="3" key="1">
    <citation type="submission" date="2022-11" db="UniProtKB">
        <authorList>
            <consortium name="WormBaseParasite"/>
        </authorList>
    </citation>
    <scope>IDENTIFICATION</scope>
</reference>
<dbReference type="WBParaSite" id="ACRNAN_scaffold220.g22689.t1">
    <property type="protein sequence ID" value="ACRNAN_scaffold220.g22689.t1"/>
    <property type="gene ID" value="ACRNAN_scaffold220.g22689"/>
</dbReference>
<organism evidence="2 3">
    <name type="scientific">Acrobeloides nanus</name>
    <dbReference type="NCBI Taxonomy" id="290746"/>
    <lineage>
        <taxon>Eukaryota</taxon>
        <taxon>Metazoa</taxon>
        <taxon>Ecdysozoa</taxon>
        <taxon>Nematoda</taxon>
        <taxon>Chromadorea</taxon>
        <taxon>Rhabditida</taxon>
        <taxon>Tylenchina</taxon>
        <taxon>Cephalobomorpha</taxon>
        <taxon>Cephaloboidea</taxon>
        <taxon>Cephalobidae</taxon>
        <taxon>Acrobeloides</taxon>
    </lineage>
</organism>
<dbReference type="Proteomes" id="UP000887540">
    <property type="component" value="Unplaced"/>
</dbReference>
<keyword evidence="2" id="KW-1185">Reference proteome</keyword>
<protein>
    <submittedName>
        <fullName evidence="3">Uncharacterized protein</fullName>
    </submittedName>
</protein>
<evidence type="ECO:0000256" key="1">
    <source>
        <dbReference type="SAM" id="Phobius"/>
    </source>
</evidence>
<dbReference type="AlphaFoldDB" id="A0A914DBL0"/>
<feature type="transmembrane region" description="Helical" evidence="1">
    <location>
        <begin position="20"/>
        <end position="40"/>
    </location>
</feature>
<evidence type="ECO:0000313" key="3">
    <source>
        <dbReference type="WBParaSite" id="ACRNAN_scaffold220.g22689.t1"/>
    </source>
</evidence>